<reference evidence="1" key="1">
    <citation type="submission" date="2021-05" db="EMBL/GenBank/DDBJ databases">
        <authorList>
            <person name="Alioto T."/>
            <person name="Alioto T."/>
            <person name="Gomez Garrido J."/>
        </authorList>
    </citation>
    <scope>NUCLEOTIDE SEQUENCE</scope>
</reference>
<dbReference type="EMBL" id="HBUF01231177">
    <property type="protein sequence ID" value="CAG6673387.1"/>
    <property type="molecule type" value="Transcribed_RNA"/>
</dbReference>
<proteinExistence type="predicted"/>
<dbReference type="AlphaFoldDB" id="A0A8D8ST21"/>
<protein>
    <submittedName>
        <fullName evidence="1">Uncharacterized protein</fullName>
    </submittedName>
</protein>
<evidence type="ECO:0000313" key="1">
    <source>
        <dbReference type="EMBL" id="CAG6673387.1"/>
    </source>
</evidence>
<sequence>MLVLQGEQFHQVVLFKESPLLRIVQNSVSQELFEYLPMVHLLLYGSCCDKPVHGDLLLLSYSPGTFPCLHISGGIPVRIIDDHSVRPCQVDTEPSNPGCQDHNEVRGIRVEFID</sequence>
<name>A0A8D8ST21_9HEMI</name>
<organism evidence="1">
    <name type="scientific">Cacopsylla melanoneura</name>
    <dbReference type="NCBI Taxonomy" id="428564"/>
    <lineage>
        <taxon>Eukaryota</taxon>
        <taxon>Metazoa</taxon>
        <taxon>Ecdysozoa</taxon>
        <taxon>Arthropoda</taxon>
        <taxon>Hexapoda</taxon>
        <taxon>Insecta</taxon>
        <taxon>Pterygota</taxon>
        <taxon>Neoptera</taxon>
        <taxon>Paraneoptera</taxon>
        <taxon>Hemiptera</taxon>
        <taxon>Sternorrhyncha</taxon>
        <taxon>Psylloidea</taxon>
        <taxon>Psyllidae</taxon>
        <taxon>Psyllinae</taxon>
        <taxon>Cacopsylla</taxon>
    </lineage>
</organism>
<accession>A0A8D8ST21</accession>